<dbReference type="InterPro" id="IPR002295">
    <property type="entry name" value="N4/N6-MTase_EcoPI_Mod-like"/>
</dbReference>
<dbReference type="GO" id="GO:0008170">
    <property type="term" value="F:N-methyltransferase activity"/>
    <property type="evidence" value="ECO:0007669"/>
    <property type="project" value="InterPro"/>
</dbReference>
<organism evidence="7">
    <name type="scientific">hydrothermal vent metagenome</name>
    <dbReference type="NCBI Taxonomy" id="652676"/>
    <lineage>
        <taxon>unclassified sequences</taxon>
        <taxon>metagenomes</taxon>
        <taxon>ecological metagenomes</taxon>
    </lineage>
</organism>
<dbReference type="GO" id="GO:0003677">
    <property type="term" value="F:DNA binding"/>
    <property type="evidence" value="ECO:0007669"/>
    <property type="project" value="InterPro"/>
</dbReference>
<dbReference type="Pfam" id="PF01555">
    <property type="entry name" value="N6_N4_Mtase"/>
    <property type="match status" value="1"/>
</dbReference>
<gene>
    <name evidence="7" type="ORF">MNB_SV-3-985</name>
</gene>
<dbReference type="PIRSF" id="PIRSF015855">
    <property type="entry name" value="TypeIII_Mtase_mKpnI"/>
    <property type="match status" value="1"/>
</dbReference>
<evidence type="ECO:0000259" key="6">
    <source>
        <dbReference type="Pfam" id="PF12564"/>
    </source>
</evidence>
<dbReference type="GO" id="GO:0009007">
    <property type="term" value="F:site-specific DNA-methyltransferase (adenine-specific) activity"/>
    <property type="evidence" value="ECO:0007669"/>
    <property type="project" value="UniProtKB-EC"/>
</dbReference>
<accession>A0A1W1BCL4</accession>
<sequence length="572" mass="66464">MDTLALIKYMEILFKTNSKFTDKEGKLFIPKILESIDKIDIELVKLLMSDAKAKEQFFMKIDDVYVLNQNDLIEFFTMNEYFNHSFTSYTNKIGLIKKDNFIKKFDDVVLAFPYKDCVLEGGQTKDDEKNNEVFYNSIISRDEIDRLFEPKVLTNIKRFDKDGEHEVEEIIEDDNLIIKGNNLLALHSLKKRYVGKVKLIYIDPPYNTGGDSFGYNDSFNHSTWLTFMKNRLEVAREFLSDDGVIFVTLDDNESAYLKVLCDEIFGRENFIADVIWNSRKSVQNDTVISLATNHNLFYAKNKLSLDKNDFRLAIDESKFKYDDNDGRGKYRTDPFDAPQIRKNLEYPIENTITNDIYYPPKGRHWITTESEYNRLFEDNRILFGQTGKGKPQLKKYLKEERHKGSVSTTLWSDLDTTTNATKHLEKLFGEKLFSTPKPENLIQRIIELSTNKNDLVLDFHLGSGTTCAVAHKMGRKYIGIEQMDYIEDIAVERMKKVIEGEQGGISKALEWKGGGSFVYAELKEIDNFKESPIAKLNKNMQYLPIHDLEDSNYGILEEEITINKKFYGFDDE</sequence>
<reference evidence="7" key="1">
    <citation type="submission" date="2016-10" db="EMBL/GenBank/DDBJ databases">
        <authorList>
            <person name="de Groot N.N."/>
        </authorList>
    </citation>
    <scope>NUCLEOTIDE SEQUENCE</scope>
</reference>
<evidence type="ECO:0000256" key="2">
    <source>
        <dbReference type="ARBA" id="ARBA00022603"/>
    </source>
</evidence>
<dbReference type="PROSITE" id="PS00092">
    <property type="entry name" value="N6_MTASE"/>
    <property type="match status" value="1"/>
</dbReference>
<evidence type="ECO:0000256" key="1">
    <source>
        <dbReference type="ARBA" id="ARBA00006594"/>
    </source>
</evidence>
<feature type="domain" description="Type III restriction/modification enzyme methylation subunit" evidence="6">
    <location>
        <begin position="42"/>
        <end position="95"/>
    </location>
</feature>
<feature type="domain" description="DNA methylase N-4/N-6" evidence="5">
    <location>
        <begin position="197"/>
        <end position="491"/>
    </location>
</feature>
<dbReference type="PRINTS" id="PR00508">
    <property type="entry name" value="S21N4MTFRASE"/>
</dbReference>
<dbReference type="InterPro" id="IPR002052">
    <property type="entry name" value="DNA_methylase_N6_adenine_CS"/>
</dbReference>
<dbReference type="EC" id="2.1.1.72" evidence="7"/>
<keyword evidence="2 7" id="KW-0489">Methyltransferase</keyword>
<evidence type="ECO:0000256" key="4">
    <source>
        <dbReference type="ARBA" id="ARBA00022691"/>
    </source>
</evidence>
<name>A0A1W1BCL4_9ZZZZ</name>
<evidence type="ECO:0000313" key="7">
    <source>
        <dbReference type="EMBL" id="SFV51223.1"/>
    </source>
</evidence>
<dbReference type="InterPro" id="IPR022221">
    <property type="entry name" value="TypeIII_RM_meth"/>
</dbReference>
<protein>
    <submittedName>
        <fullName evidence="7">Type III restriction-modification system methylation subunit</fullName>
        <ecNumber evidence="7">2.1.1.72</ecNumber>
    </submittedName>
</protein>
<dbReference type="Gene3D" id="3.40.50.150">
    <property type="entry name" value="Vaccinia Virus protein VP39"/>
    <property type="match status" value="1"/>
</dbReference>
<dbReference type="Pfam" id="PF12564">
    <property type="entry name" value="TypeIII_RM_meth"/>
    <property type="match status" value="1"/>
</dbReference>
<evidence type="ECO:0000256" key="3">
    <source>
        <dbReference type="ARBA" id="ARBA00022679"/>
    </source>
</evidence>
<proteinExistence type="inferred from homology"/>
<dbReference type="InterPro" id="IPR001091">
    <property type="entry name" value="RM_Methyltransferase"/>
</dbReference>
<dbReference type="GO" id="GO:0032259">
    <property type="term" value="P:methylation"/>
    <property type="evidence" value="ECO:0007669"/>
    <property type="project" value="UniProtKB-KW"/>
</dbReference>
<dbReference type="EMBL" id="FPHI01000003">
    <property type="protein sequence ID" value="SFV51223.1"/>
    <property type="molecule type" value="Genomic_DNA"/>
</dbReference>
<dbReference type="AlphaFoldDB" id="A0A1W1BCL4"/>
<dbReference type="InterPro" id="IPR029063">
    <property type="entry name" value="SAM-dependent_MTases_sf"/>
</dbReference>
<comment type="similarity">
    <text evidence="1">Belongs to the N(4)/N(6)-methyltransferase family.</text>
</comment>
<keyword evidence="3 7" id="KW-0808">Transferase</keyword>
<dbReference type="SUPFAM" id="SSF53335">
    <property type="entry name" value="S-adenosyl-L-methionine-dependent methyltransferases"/>
    <property type="match status" value="1"/>
</dbReference>
<keyword evidence="4" id="KW-0949">S-adenosyl-L-methionine</keyword>
<dbReference type="InterPro" id="IPR002941">
    <property type="entry name" value="DNA_methylase_N4/N6"/>
</dbReference>
<evidence type="ECO:0000259" key="5">
    <source>
        <dbReference type="Pfam" id="PF01555"/>
    </source>
</evidence>